<gene>
    <name evidence="1" type="ORF">K3G42_010629</name>
</gene>
<sequence>MCALSLLLRPVNRVLIAGTARHLSWGREEKRRAPSTGWADTCIHRTAPQRLSPQRAEAAALPEQGKQEAAGAVSVRQRRLTITKDGSLLFETQQVVYV</sequence>
<keyword evidence="2" id="KW-1185">Reference proteome</keyword>
<evidence type="ECO:0000313" key="1">
    <source>
        <dbReference type="EMBL" id="KAH8010651.1"/>
    </source>
</evidence>
<name>A0ACB8FV83_9SAUR</name>
<dbReference type="Proteomes" id="UP000827872">
    <property type="component" value="Linkage Group LG11"/>
</dbReference>
<organism evidence="1 2">
    <name type="scientific">Sphaerodactylus townsendi</name>
    <dbReference type="NCBI Taxonomy" id="933632"/>
    <lineage>
        <taxon>Eukaryota</taxon>
        <taxon>Metazoa</taxon>
        <taxon>Chordata</taxon>
        <taxon>Craniata</taxon>
        <taxon>Vertebrata</taxon>
        <taxon>Euteleostomi</taxon>
        <taxon>Lepidosauria</taxon>
        <taxon>Squamata</taxon>
        <taxon>Bifurcata</taxon>
        <taxon>Gekkota</taxon>
        <taxon>Sphaerodactylidae</taxon>
        <taxon>Sphaerodactylus</taxon>
    </lineage>
</organism>
<evidence type="ECO:0000313" key="2">
    <source>
        <dbReference type="Proteomes" id="UP000827872"/>
    </source>
</evidence>
<reference evidence="1" key="1">
    <citation type="submission" date="2021-08" db="EMBL/GenBank/DDBJ databases">
        <title>The first chromosome-level gecko genome reveals the dynamic sex chromosomes of Neotropical dwarf geckos (Sphaerodactylidae: Sphaerodactylus).</title>
        <authorList>
            <person name="Pinto B.J."/>
            <person name="Keating S.E."/>
            <person name="Gamble T."/>
        </authorList>
    </citation>
    <scope>NUCLEOTIDE SEQUENCE</scope>
    <source>
        <strain evidence="1">TG3544</strain>
    </source>
</reference>
<protein>
    <submittedName>
        <fullName evidence="1">Uncharacterized protein</fullName>
    </submittedName>
</protein>
<proteinExistence type="predicted"/>
<comment type="caution">
    <text evidence="1">The sequence shown here is derived from an EMBL/GenBank/DDBJ whole genome shotgun (WGS) entry which is preliminary data.</text>
</comment>
<dbReference type="EMBL" id="CM037624">
    <property type="protein sequence ID" value="KAH8010651.1"/>
    <property type="molecule type" value="Genomic_DNA"/>
</dbReference>
<accession>A0ACB8FV83</accession>